<keyword evidence="4 13" id="KW-0863">Zinc-finger</keyword>
<dbReference type="OrthoDB" id="1918363at2759"/>
<feature type="compositionally biased region" description="Basic residues" evidence="14">
    <location>
        <begin position="184"/>
        <end position="195"/>
    </location>
</feature>
<dbReference type="Gene3D" id="2.40.50.140">
    <property type="entry name" value="Nucleic acid-binding proteins"/>
    <property type="match status" value="1"/>
</dbReference>
<feature type="compositionally biased region" description="Basic residues" evidence="14">
    <location>
        <begin position="211"/>
        <end position="227"/>
    </location>
</feature>
<dbReference type="PROSITE" id="PS50158">
    <property type="entry name" value="ZF_CCHC"/>
    <property type="match status" value="1"/>
</dbReference>
<keyword evidence="3" id="KW-0479">Metal-binding</keyword>
<dbReference type="GO" id="GO:1990904">
    <property type="term" value="C:ribonucleoprotein complex"/>
    <property type="evidence" value="ECO:0007669"/>
    <property type="project" value="UniProtKB-KW"/>
</dbReference>
<evidence type="ECO:0000256" key="12">
    <source>
        <dbReference type="ARBA" id="ARBA00082720"/>
    </source>
</evidence>
<dbReference type="Pfam" id="PF00575">
    <property type="entry name" value="S1"/>
    <property type="match status" value="1"/>
</dbReference>
<evidence type="ECO:0000259" key="16">
    <source>
        <dbReference type="PROSITE" id="PS50158"/>
    </source>
</evidence>
<organism evidence="17 18">
    <name type="scientific">Cimex lectularius</name>
    <name type="common">Bed bug</name>
    <name type="synonym">Acanthia lectularia</name>
    <dbReference type="NCBI Taxonomy" id="79782"/>
    <lineage>
        <taxon>Eukaryota</taxon>
        <taxon>Metazoa</taxon>
        <taxon>Ecdysozoa</taxon>
        <taxon>Arthropoda</taxon>
        <taxon>Hexapoda</taxon>
        <taxon>Insecta</taxon>
        <taxon>Pterygota</taxon>
        <taxon>Neoptera</taxon>
        <taxon>Paraneoptera</taxon>
        <taxon>Hemiptera</taxon>
        <taxon>Heteroptera</taxon>
        <taxon>Panheteroptera</taxon>
        <taxon>Cimicomorpha</taxon>
        <taxon>Cimicidae</taxon>
        <taxon>Cimex</taxon>
    </lineage>
</organism>
<dbReference type="PANTHER" id="PTHR15838">
    <property type="entry name" value="NUCLEOLAR PROTEIN OF 40 KDA"/>
    <property type="match status" value="1"/>
</dbReference>
<dbReference type="KEGG" id="clec:106667753"/>
<feature type="domain" description="S1 motif" evidence="15">
    <location>
        <begin position="9"/>
        <end position="78"/>
    </location>
</feature>
<dbReference type="GO" id="GO:0003723">
    <property type="term" value="F:RNA binding"/>
    <property type="evidence" value="ECO:0007669"/>
    <property type="project" value="TreeGrafter"/>
</dbReference>
<evidence type="ECO:0000256" key="8">
    <source>
        <dbReference type="ARBA" id="ARBA00023274"/>
    </source>
</evidence>
<evidence type="ECO:0000256" key="7">
    <source>
        <dbReference type="ARBA" id="ARBA00023242"/>
    </source>
</evidence>
<dbReference type="GeneID" id="106667753"/>
<evidence type="ECO:0000313" key="18">
    <source>
        <dbReference type="Proteomes" id="UP000494040"/>
    </source>
</evidence>
<dbReference type="EnsemblMetazoa" id="XM_014395892.2">
    <property type="protein sequence ID" value="XP_014251378.1"/>
    <property type="gene ID" value="LOC106667753"/>
</dbReference>
<dbReference type="SMART" id="SM00316">
    <property type="entry name" value="S1"/>
    <property type="match status" value="1"/>
</dbReference>
<dbReference type="AlphaFoldDB" id="A0A8I6RV22"/>
<evidence type="ECO:0000256" key="6">
    <source>
        <dbReference type="ARBA" id="ARBA00022990"/>
    </source>
</evidence>
<dbReference type="InterPro" id="IPR012340">
    <property type="entry name" value="NA-bd_OB-fold"/>
</dbReference>
<evidence type="ECO:0000313" key="17">
    <source>
        <dbReference type="EnsemblMetazoa" id="XP_014251378.1"/>
    </source>
</evidence>
<dbReference type="Proteomes" id="UP000494040">
    <property type="component" value="Unassembled WGS sequence"/>
</dbReference>
<dbReference type="OMA" id="VWCKVIS"/>
<keyword evidence="7" id="KW-0539">Nucleus</keyword>
<dbReference type="GO" id="GO:0043489">
    <property type="term" value="P:RNA stabilization"/>
    <property type="evidence" value="ECO:0007669"/>
    <property type="project" value="TreeGrafter"/>
</dbReference>
<feature type="compositionally biased region" description="Low complexity" evidence="14">
    <location>
        <begin position="196"/>
        <end position="206"/>
    </location>
</feature>
<evidence type="ECO:0000256" key="11">
    <source>
        <dbReference type="ARBA" id="ARBA00077096"/>
    </source>
</evidence>
<dbReference type="InterPro" id="IPR003029">
    <property type="entry name" value="S1_domain"/>
</dbReference>
<keyword evidence="8" id="KW-0687">Ribonucleoprotein</keyword>
<dbReference type="GO" id="GO:0005730">
    <property type="term" value="C:nucleolus"/>
    <property type="evidence" value="ECO:0007669"/>
    <property type="project" value="UniProtKB-SubCell"/>
</dbReference>
<evidence type="ECO:0000256" key="13">
    <source>
        <dbReference type="PROSITE-ProRule" id="PRU00047"/>
    </source>
</evidence>
<name>A0A8I6RV22_CIMLE</name>
<proteinExistence type="predicted"/>
<evidence type="ECO:0000256" key="10">
    <source>
        <dbReference type="ARBA" id="ARBA00069580"/>
    </source>
</evidence>
<feature type="region of interest" description="Disordered" evidence="14">
    <location>
        <begin position="85"/>
        <end position="112"/>
    </location>
</feature>
<evidence type="ECO:0000256" key="4">
    <source>
        <dbReference type="ARBA" id="ARBA00022771"/>
    </source>
</evidence>
<evidence type="ECO:0000259" key="15">
    <source>
        <dbReference type="PROSITE" id="PS50126"/>
    </source>
</evidence>
<feature type="region of interest" description="Disordered" evidence="14">
    <location>
        <begin position="146"/>
        <end position="227"/>
    </location>
</feature>
<dbReference type="SUPFAM" id="SSF50249">
    <property type="entry name" value="Nucleic acid-binding proteins"/>
    <property type="match status" value="1"/>
</dbReference>
<sequence length="227" mass="25389">MPSAKEMLNKIFLGEVASVHNYGAFVKIPGMNAQGLVHRTQMSKCIVDDATEILQQGEKVWCKAIKLTDDGKLSLSMKVVNQGTGADLDPNGVQIHQDEQRRMSRPPPGGRKKIELGAVLNINCSKCGTRGHLGKDCFQDPSGKTYDLIPDEDEPPEQSLPTKLLEEVKKKSKKSKEKKEKTEKKKKKKKKRKRSTSTSSNSSTSSEDTRKRKKAKKSRKRSPSQRK</sequence>
<keyword evidence="2" id="KW-0597">Phosphoprotein</keyword>
<dbReference type="PROSITE" id="PS50126">
    <property type="entry name" value="S1"/>
    <property type="match status" value="1"/>
</dbReference>
<evidence type="ECO:0000256" key="14">
    <source>
        <dbReference type="SAM" id="MobiDB-lite"/>
    </source>
</evidence>
<dbReference type="FunFam" id="2.40.50.140:FF:000154">
    <property type="entry name" value="nucleolar protein of 40 kDa"/>
    <property type="match status" value="1"/>
</dbReference>
<evidence type="ECO:0000256" key="9">
    <source>
        <dbReference type="ARBA" id="ARBA00065527"/>
    </source>
</evidence>
<evidence type="ECO:0000256" key="2">
    <source>
        <dbReference type="ARBA" id="ARBA00022553"/>
    </source>
</evidence>
<keyword evidence="5" id="KW-0862">Zinc</keyword>
<feature type="domain" description="CCHC-type" evidence="16">
    <location>
        <begin position="124"/>
        <end position="137"/>
    </location>
</feature>
<dbReference type="InterPro" id="IPR001878">
    <property type="entry name" value="Znf_CCHC"/>
</dbReference>
<evidence type="ECO:0000256" key="1">
    <source>
        <dbReference type="ARBA" id="ARBA00004604"/>
    </source>
</evidence>
<comment type="subunit">
    <text evidence="9">Interacts with PNN. Associates with the 60S ribosomal subunit.</text>
</comment>
<keyword evidence="18" id="KW-1185">Reference proteome</keyword>
<dbReference type="RefSeq" id="XP_014251378.1">
    <property type="nucleotide sequence ID" value="XM_014395892.2"/>
</dbReference>
<evidence type="ECO:0000256" key="5">
    <source>
        <dbReference type="ARBA" id="ARBA00022833"/>
    </source>
</evidence>
<protein>
    <recommendedName>
        <fullName evidence="10">Zinc finger CCHC domain-containing protein 17</fullName>
    </recommendedName>
    <alternativeName>
        <fullName evidence="11">Nucleolar protein of 40 kDa</fullName>
    </alternativeName>
    <alternativeName>
        <fullName evidence="12">Putative S1 RNA-binding domain protein</fullName>
    </alternativeName>
</protein>
<comment type="subcellular location">
    <subcellularLocation>
        <location evidence="1">Nucleus</location>
        <location evidence="1">Nucleolus</location>
    </subcellularLocation>
</comment>
<accession>A0A8I6RV22</accession>
<evidence type="ECO:0000256" key="3">
    <source>
        <dbReference type="ARBA" id="ARBA00022723"/>
    </source>
</evidence>
<reference evidence="17" key="1">
    <citation type="submission" date="2022-01" db="UniProtKB">
        <authorList>
            <consortium name="EnsemblMetazoa"/>
        </authorList>
    </citation>
    <scope>IDENTIFICATION</scope>
</reference>
<keyword evidence="6" id="KW-0007">Acetylation</keyword>
<dbReference type="GO" id="GO:0008270">
    <property type="term" value="F:zinc ion binding"/>
    <property type="evidence" value="ECO:0007669"/>
    <property type="project" value="UniProtKB-KW"/>
</dbReference>
<dbReference type="PANTHER" id="PTHR15838:SF1">
    <property type="entry name" value="ZINC FINGER CCHC DOMAIN-CONTAINING PROTEIN 17"/>
    <property type="match status" value="1"/>
</dbReference>